<dbReference type="SUPFAM" id="SSF142921">
    <property type="entry name" value="WGR domain-like"/>
    <property type="match status" value="1"/>
</dbReference>
<evidence type="ECO:0000313" key="2">
    <source>
        <dbReference type="EMBL" id="CTQ34824.1"/>
    </source>
</evidence>
<protein>
    <submittedName>
        <fullName evidence="2">WGR domain protein</fullName>
    </submittedName>
</protein>
<reference evidence="2 3" key="1">
    <citation type="submission" date="2015-07" db="EMBL/GenBank/DDBJ databases">
        <authorList>
            <person name="Noorani M."/>
        </authorList>
    </citation>
    <scope>NUCLEOTIDE SEQUENCE [LARGE SCALE GENOMIC DNA]</scope>
    <source>
        <strain evidence="2 3">CECT 5088</strain>
    </source>
</reference>
<dbReference type="InterPro" id="IPR049809">
    <property type="entry name" value="YehF/YfeS-like_WGR"/>
</dbReference>
<dbReference type="Gene3D" id="2.20.140.10">
    <property type="entry name" value="WGR domain"/>
    <property type="match status" value="1"/>
</dbReference>
<proteinExistence type="predicted"/>
<dbReference type="Proteomes" id="UP000048908">
    <property type="component" value="Unassembled WGS sequence"/>
</dbReference>
<dbReference type="RefSeq" id="WP_055684187.1">
    <property type="nucleotide sequence ID" value="NZ_CXPG01000027.1"/>
</dbReference>
<dbReference type="Pfam" id="PF05406">
    <property type="entry name" value="WGR"/>
    <property type="match status" value="1"/>
</dbReference>
<organism evidence="2 3">
    <name type="scientific">Jannaschia rubra</name>
    <dbReference type="NCBI Taxonomy" id="282197"/>
    <lineage>
        <taxon>Bacteria</taxon>
        <taxon>Pseudomonadati</taxon>
        <taxon>Pseudomonadota</taxon>
        <taxon>Alphaproteobacteria</taxon>
        <taxon>Rhodobacterales</taxon>
        <taxon>Roseobacteraceae</taxon>
        <taxon>Jannaschia</taxon>
    </lineage>
</organism>
<dbReference type="EMBL" id="CXPG01000027">
    <property type="protein sequence ID" value="CTQ34824.1"/>
    <property type="molecule type" value="Genomic_DNA"/>
</dbReference>
<dbReference type="AlphaFoldDB" id="A0A0M6XY32"/>
<dbReference type="CDD" id="cd07996">
    <property type="entry name" value="WGR_MMR_like"/>
    <property type="match status" value="1"/>
</dbReference>
<evidence type="ECO:0000259" key="1">
    <source>
        <dbReference type="PROSITE" id="PS51977"/>
    </source>
</evidence>
<dbReference type="InterPro" id="IPR008893">
    <property type="entry name" value="WGR_domain"/>
</dbReference>
<feature type="domain" description="WGR" evidence="1">
    <location>
        <begin position="5"/>
        <end position="98"/>
    </location>
</feature>
<keyword evidence="3" id="KW-1185">Reference proteome</keyword>
<name>A0A0M6XY32_9RHOB</name>
<accession>A0A0M6XY32</accession>
<dbReference type="STRING" id="282197.SAMN04488517_1103"/>
<dbReference type="SMART" id="SM00773">
    <property type="entry name" value="WGR"/>
    <property type="match status" value="1"/>
</dbReference>
<dbReference type="PROSITE" id="PS51977">
    <property type="entry name" value="WGR"/>
    <property type="match status" value="1"/>
</dbReference>
<dbReference type="OrthoDB" id="5801306at2"/>
<evidence type="ECO:0000313" key="3">
    <source>
        <dbReference type="Proteomes" id="UP000048908"/>
    </source>
</evidence>
<dbReference type="InterPro" id="IPR036930">
    <property type="entry name" value="WGR_dom_sf"/>
</dbReference>
<gene>
    <name evidence="2" type="ORF">JAN5088_03620</name>
</gene>
<sequence length="98" mass="11274">MPRRPKPAPPDAQIEMFPARLRLVREAPEENVHRYYALEVQPDLFGGASLVRAWGRIGWSRTTRVELHADEGQALDALRDWETAKRKRGYAPDTNHGR</sequence>